<feature type="compositionally biased region" description="Low complexity" evidence="4">
    <location>
        <begin position="236"/>
        <end position="250"/>
    </location>
</feature>
<dbReference type="GO" id="GO:0030154">
    <property type="term" value="P:cell differentiation"/>
    <property type="evidence" value="ECO:0007669"/>
    <property type="project" value="TreeGrafter"/>
</dbReference>
<gene>
    <name evidence="6" type="ORF">BD410DRAFT_262276</name>
</gene>
<feature type="compositionally biased region" description="Low complexity" evidence="4">
    <location>
        <begin position="281"/>
        <end position="299"/>
    </location>
</feature>
<evidence type="ECO:0000256" key="1">
    <source>
        <dbReference type="ARBA" id="ARBA00023125"/>
    </source>
</evidence>
<proteinExistence type="predicted"/>
<dbReference type="EMBL" id="ML170175">
    <property type="protein sequence ID" value="TDL22440.1"/>
    <property type="molecule type" value="Genomic_DNA"/>
</dbReference>
<dbReference type="InterPro" id="IPR036910">
    <property type="entry name" value="HMG_box_dom_sf"/>
</dbReference>
<feature type="compositionally biased region" description="Low complexity" evidence="4">
    <location>
        <begin position="449"/>
        <end position="459"/>
    </location>
</feature>
<dbReference type="PANTHER" id="PTHR10270">
    <property type="entry name" value="SOX TRANSCRIPTION FACTOR"/>
    <property type="match status" value="1"/>
</dbReference>
<feature type="compositionally biased region" description="Basic residues" evidence="4">
    <location>
        <begin position="140"/>
        <end position="151"/>
    </location>
</feature>
<feature type="compositionally biased region" description="Basic and acidic residues" evidence="4">
    <location>
        <begin position="544"/>
        <end position="553"/>
    </location>
</feature>
<dbReference type="GO" id="GO:0000978">
    <property type="term" value="F:RNA polymerase II cis-regulatory region sequence-specific DNA binding"/>
    <property type="evidence" value="ECO:0007669"/>
    <property type="project" value="TreeGrafter"/>
</dbReference>
<accession>A0A4Y7Q6J0</accession>
<keyword evidence="2" id="KW-0804">Transcription</keyword>
<sequence>MSGFSTTATLSANPERIIGSVNGRSRAEDDDSAESSDQNDHGSHHSLGEPDSPDMHNSLTTQALNADGTPKRPMNAFMIFARRRRPQVSAANQMMRTGEISKILSKEWNSMPMAEKQFYLDQAKRLKDTFNSKYPDYVYRRRPNNSRKKRRTDNGLGRPFDGAATADAAEDGSASTEFDEHSPSEMHGNPDSVSLSDHTAAVPHHLAQPSLYSRSSYPHAGSDHTVSPTYEVPPLSASSHSSTSSYAYTHNGYPEDYGGIHQQNQSSGHTRLPQLNWSANSPVTSTTLPSVSPSLSEPSRSSHHYSHADLSHPHSSSNNHTDDQPSHGLWSGSLGSRFENTGRTAAWPMPPSLSSAASPGRQRSLTTIPASGSKELFSPPIPHRAWSTTPSVSSGSSATSVSHSTPASATQFQTLTAPFFPASGSERGSVSSGSGSPTLHRDPHQYFPSSATGSGRSESSGGGGAYEHGHHPYPLSPISPPSSYYSHHGSSANGGGGSSLYSSAQPTSRGHQLLQPISTYSQVHNSHDLASPVSAGPTSTHGGYWDRVKSEGR</sequence>
<feature type="region of interest" description="Disordered" evidence="4">
    <location>
        <begin position="1"/>
        <end position="72"/>
    </location>
</feature>
<feature type="compositionally biased region" description="Polar residues" evidence="4">
    <location>
        <begin position="504"/>
        <end position="524"/>
    </location>
</feature>
<feature type="region of interest" description="Disordered" evidence="4">
    <location>
        <begin position="211"/>
        <end position="405"/>
    </location>
</feature>
<dbReference type="OrthoDB" id="1919336at2759"/>
<dbReference type="Pfam" id="PF00505">
    <property type="entry name" value="HMG_box"/>
    <property type="match status" value="1"/>
</dbReference>
<protein>
    <recommendedName>
        <fullName evidence="5">HMG box domain-containing protein</fullName>
    </recommendedName>
</protein>
<dbReference type="VEuPathDB" id="FungiDB:BD410DRAFT_262276"/>
<keyword evidence="3" id="KW-0539">Nucleus</keyword>
<feature type="region of interest" description="Disordered" evidence="4">
    <location>
        <begin position="135"/>
        <end position="196"/>
    </location>
</feature>
<feature type="domain" description="HMG box" evidence="5">
    <location>
        <begin position="70"/>
        <end position="138"/>
    </location>
</feature>
<dbReference type="PROSITE" id="PS50118">
    <property type="entry name" value="HMG_BOX_2"/>
    <property type="match status" value="1"/>
</dbReference>
<evidence type="ECO:0000256" key="4">
    <source>
        <dbReference type="SAM" id="MobiDB-lite"/>
    </source>
</evidence>
<dbReference type="STRING" id="50990.A0A4Y7Q6J0"/>
<evidence type="ECO:0000313" key="6">
    <source>
        <dbReference type="EMBL" id="TDL22440.1"/>
    </source>
</evidence>
<feature type="compositionally biased region" description="Low complexity" evidence="4">
    <location>
        <begin position="423"/>
        <end position="436"/>
    </location>
</feature>
<feature type="compositionally biased region" description="Basic and acidic residues" evidence="4">
    <location>
        <begin position="38"/>
        <end position="48"/>
    </location>
</feature>
<feature type="compositionally biased region" description="Low complexity" evidence="4">
    <location>
        <begin position="162"/>
        <end position="176"/>
    </location>
</feature>
<dbReference type="SMART" id="SM00398">
    <property type="entry name" value="HMG"/>
    <property type="match status" value="1"/>
</dbReference>
<keyword evidence="7" id="KW-1185">Reference proteome</keyword>
<feature type="region of interest" description="Disordered" evidence="4">
    <location>
        <begin position="419"/>
        <end position="553"/>
    </location>
</feature>
<feature type="compositionally biased region" description="Low complexity" evidence="4">
    <location>
        <begin position="387"/>
        <end position="405"/>
    </location>
</feature>
<feature type="compositionally biased region" description="Polar residues" evidence="4">
    <location>
        <begin position="55"/>
        <end position="64"/>
    </location>
</feature>
<dbReference type="PANTHER" id="PTHR10270:SF161">
    <property type="entry name" value="SEX-DETERMINING REGION Y PROTEIN"/>
    <property type="match status" value="1"/>
</dbReference>
<dbReference type="Proteomes" id="UP000294933">
    <property type="component" value="Unassembled WGS sequence"/>
</dbReference>
<dbReference type="GO" id="GO:0001228">
    <property type="term" value="F:DNA-binding transcription activator activity, RNA polymerase II-specific"/>
    <property type="evidence" value="ECO:0007669"/>
    <property type="project" value="TreeGrafter"/>
</dbReference>
<dbReference type="Gene3D" id="1.10.30.10">
    <property type="entry name" value="High mobility group box domain"/>
    <property type="match status" value="1"/>
</dbReference>
<feature type="compositionally biased region" description="Low complexity" evidence="4">
    <location>
        <begin position="481"/>
        <end position="491"/>
    </location>
</feature>
<organism evidence="6 7">
    <name type="scientific">Rickenella mellea</name>
    <dbReference type="NCBI Taxonomy" id="50990"/>
    <lineage>
        <taxon>Eukaryota</taxon>
        <taxon>Fungi</taxon>
        <taxon>Dikarya</taxon>
        <taxon>Basidiomycota</taxon>
        <taxon>Agaricomycotina</taxon>
        <taxon>Agaricomycetes</taxon>
        <taxon>Hymenochaetales</taxon>
        <taxon>Rickenellaceae</taxon>
        <taxon>Rickenella</taxon>
    </lineage>
</organism>
<dbReference type="GO" id="GO:0005634">
    <property type="term" value="C:nucleus"/>
    <property type="evidence" value="ECO:0007669"/>
    <property type="project" value="UniProtKB-UniRule"/>
</dbReference>
<feature type="DNA-binding region" description="HMG box" evidence="3">
    <location>
        <begin position="70"/>
        <end position="138"/>
    </location>
</feature>
<dbReference type="SUPFAM" id="SSF47095">
    <property type="entry name" value="HMG-box"/>
    <property type="match status" value="1"/>
</dbReference>
<name>A0A4Y7Q6J0_9AGAM</name>
<evidence type="ECO:0000259" key="5">
    <source>
        <dbReference type="PROSITE" id="PS50118"/>
    </source>
</evidence>
<reference evidence="6 7" key="1">
    <citation type="submission" date="2018-06" db="EMBL/GenBank/DDBJ databases">
        <title>A transcriptomic atlas of mushroom development highlights an independent origin of complex multicellularity.</title>
        <authorList>
            <consortium name="DOE Joint Genome Institute"/>
            <person name="Krizsan K."/>
            <person name="Almasi E."/>
            <person name="Merenyi Z."/>
            <person name="Sahu N."/>
            <person name="Viragh M."/>
            <person name="Koszo T."/>
            <person name="Mondo S."/>
            <person name="Kiss B."/>
            <person name="Balint B."/>
            <person name="Kues U."/>
            <person name="Barry K."/>
            <person name="Hegedus J.C."/>
            <person name="Henrissat B."/>
            <person name="Johnson J."/>
            <person name="Lipzen A."/>
            <person name="Ohm R."/>
            <person name="Nagy I."/>
            <person name="Pangilinan J."/>
            <person name="Yan J."/>
            <person name="Xiong Y."/>
            <person name="Grigoriev I.V."/>
            <person name="Hibbett D.S."/>
            <person name="Nagy L.G."/>
        </authorList>
    </citation>
    <scope>NUCLEOTIDE SEQUENCE [LARGE SCALE GENOMIC DNA]</scope>
    <source>
        <strain evidence="6 7">SZMC22713</strain>
    </source>
</reference>
<dbReference type="AlphaFoldDB" id="A0A4Y7Q6J0"/>
<evidence type="ECO:0000256" key="2">
    <source>
        <dbReference type="ARBA" id="ARBA00023163"/>
    </source>
</evidence>
<feature type="compositionally biased region" description="Polar residues" evidence="4">
    <location>
        <begin position="1"/>
        <end position="12"/>
    </location>
</feature>
<dbReference type="InterPro" id="IPR009071">
    <property type="entry name" value="HMG_box_dom"/>
</dbReference>
<feature type="compositionally biased region" description="Polar residues" evidence="4">
    <location>
        <begin position="261"/>
        <end position="280"/>
    </location>
</feature>
<dbReference type="InterPro" id="IPR050140">
    <property type="entry name" value="SRY-related_HMG-box_TF-like"/>
</dbReference>
<evidence type="ECO:0000256" key="3">
    <source>
        <dbReference type="PROSITE-ProRule" id="PRU00267"/>
    </source>
</evidence>
<keyword evidence="1 3" id="KW-0238">DNA-binding</keyword>
<feature type="compositionally biased region" description="Polar residues" evidence="4">
    <location>
        <begin position="361"/>
        <end position="370"/>
    </location>
</feature>
<evidence type="ECO:0000313" key="7">
    <source>
        <dbReference type="Proteomes" id="UP000294933"/>
    </source>
</evidence>